<accession>A0A2P2JRT2</accession>
<reference evidence="1" key="1">
    <citation type="submission" date="2018-02" db="EMBL/GenBank/DDBJ databases">
        <title>Rhizophora mucronata_Transcriptome.</title>
        <authorList>
            <person name="Meera S.P."/>
            <person name="Sreeshan A."/>
            <person name="Augustine A."/>
        </authorList>
    </citation>
    <scope>NUCLEOTIDE SEQUENCE</scope>
    <source>
        <tissue evidence="1">Leaf</tissue>
    </source>
</reference>
<organism evidence="1">
    <name type="scientific">Rhizophora mucronata</name>
    <name type="common">Asiatic mangrove</name>
    <dbReference type="NCBI Taxonomy" id="61149"/>
    <lineage>
        <taxon>Eukaryota</taxon>
        <taxon>Viridiplantae</taxon>
        <taxon>Streptophyta</taxon>
        <taxon>Embryophyta</taxon>
        <taxon>Tracheophyta</taxon>
        <taxon>Spermatophyta</taxon>
        <taxon>Magnoliopsida</taxon>
        <taxon>eudicotyledons</taxon>
        <taxon>Gunneridae</taxon>
        <taxon>Pentapetalae</taxon>
        <taxon>rosids</taxon>
        <taxon>fabids</taxon>
        <taxon>Malpighiales</taxon>
        <taxon>Rhizophoraceae</taxon>
        <taxon>Rhizophora</taxon>
    </lineage>
</organism>
<protein>
    <submittedName>
        <fullName evidence="1">Uncharacterized protein</fullName>
    </submittedName>
</protein>
<dbReference type="AlphaFoldDB" id="A0A2P2JRT2"/>
<dbReference type="EMBL" id="GGEC01015704">
    <property type="protein sequence ID" value="MBW96187.1"/>
    <property type="molecule type" value="Transcribed_RNA"/>
</dbReference>
<name>A0A2P2JRT2_RHIMU</name>
<evidence type="ECO:0000313" key="1">
    <source>
        <dbReference type="EMBL" id="MBW96187.1"/>
    </source>
</evidence>
<sequence length="34" mass="4056">MRIYGKHHVSVCSLALIFLTKRLFPQRRRIDNEG</sequence>
<proteinExistence type="predicted"/>